<dbReference type="EMBL" id="JACCJB010000002">
    <property type="protein sequence ID" value="KAF6230453.1"/>
    <property type="molecule type" value="Genomic_DNA"/>
</dbReference>
<gene>
    <name evidence="4" type="ORF">HO133_004796</name>
</gene>
<comment type="caution">
    <text evidence="4">The sequence shown here is derived from an EMBL/GenBank/DDBJ whole genome shotgun (WGS) entry which is preliminary data.</text>
</comment>
<feature type="compositionally biased region" description="Polar residues" evidence="2">
    <location>
        <begin position="26"/>
        <end position="44"/>
    </location>
</feature>
<keyword evidence="1" id="KW-0863">Zinc-finger</keyword>
<dbReference type="AlphaFoldDB" id="A0A8H6FL00"/>
<feature type="region of interest" description="Disordered" evidence="2">
    <location>
        <begin position="884"/>
        <end position="918"/>
    </location>
</feature>
<dbReference type="SUPFAM" id="SSF46689">
    <property type="entry name" value="Homeodomain-like"/>
    <property type="match status" value="1"/>
</dbReference>
<dbReference type="Proteomes" id="UP000593566">
    <property type="component" value="Unassembled WGS sequence"/>
</dbReference>
<name>A0A8H6FL00_9LECA</name>
<feature type="region of interest" description="Disordered" evidence="2">
    <location>
        <begin position="1008"/>
        <end position="1029"/>
    </location>
</feature>
<proteinExistence type="predicted"/>
<feature type="domain" description="C2H2-type" evidence="3">
    <location>
        <begin position="797"/>
        <end position="819"/>
    </location>
</feature>
<dbReference type="Pfam" id="PF04433">
    <property type="entry name" value="SWIRM"/>
    <property type="match status" value="1"/>
</dbReference>
<feature type="region of interest" description="Disordered" evidence="2">
    <location>
        <begin position="1"/>
        <end position="82"/>
    </location>
</feature>
<feature type="region of interest" description="Disordered" evidence="2">
    <location>
        <begin position="499"/>
        <end position="522"/>
    </location>
</feature>
<evidence type="ECO:0000259" key="3">
    <source>
        <dbReference type="PROSITE" id="PS50157"/>
    </source>
</evidence>
<keyword evidence="1" id="KW-0862">Zinc</keyword>
<dbReference type="InterPro" id="IPR009057">
    <property type="entry name" value="Homeodomain-like_sf"/>
</dbReference>
<dbReference type="PROSITE" id="PS00028">
    <property type="entry name" value="ZINC_FINGER_C2H2_1"/>
    <property type="match status" value="1"/>
</dbReference>
<feature type="region of interest" description="Disordered" evidence="2">
    <location>
        <begin position="335"/>
        <end position="355"/>
    </location>
</feature>
<evidence type="ECO:0000313" key="5">
    <source>
        <dbReference type="Proteomes" id="UP000593566"/>
    </source>
</evidence>
<evidence type="ECO:0000256" key="2">
    <source>
        <dbReference type="SAM" id="MobiDB-lite"/>
    </source>
</evidence>
<dbReference type="GO" id="GO:0010468">
    <property type="term" value="P:regulation of gene expression"/>
    <property type="evidence" value="ECO:0007669"/>
    <property type="project" value="UniProtKB-ARBA"/>
</dbReference>
<dbReference type="Gene3D" id="1.10.10.10">
    <property type="entry name" value="Winged helix-like DNA-binding domain superfamily/Winged helix DNA-binding domain"/>
    <property type="match status" value="1"/>
</dbReference>
<protein>
    <recommendedName>
        <fullName evidence="3">C2H2-type domain-containing protein</fullName>
    </recommendedName>
</protein>
<dbReference type="GO" id="GO:0008270">
    <property type="term" value="F:zinc ion binding"/>
    <property type="evidence" value="ECO:0007669"/>
    <property type="project" value="UniProtKB-KW"/>
</dbReference>
<feature type="compositionally biased region" description="Polar residues" evidence="2">
    <location>
        <begin position="630"/>
        <end position="644"/>
    </location>
</feature>
<evidence type="ECO:0000256" key="1">
    <source>
        <dbReference type="PROSITE-ProRule" id="PRU00042"/>
    </source>
</evidence>
<dbReference type="RefSeq" id="XP_037157710.1">
    <property type="nucleotide sequence ID" value="XM_037295709.1"/>
</dbReference>
<feature type="compositionally biased region" description="Basic and acidic residues" evidence="2">
    <location>
        <begin position="390"/>
        <end position="402"/>
    </location>
</feature>
<reference evidence="4 5" key="1">
    <citation type="journal article" date="2020" name="Genomics">
        <title>Complete, high-quality genomes from long-read metagenomic sequencing of two wolf lichen thalli reveals enigmatic genome architecture.</title>
        <authorList>
            <person name="McKenzie S.K."/>
            <person name="Walston R.F."/>
            <person name="Allen J.L."/>
        </authorList>
    </citation>
    <scope>NUCLEOTIDE SEQUENCE [LARGE SCALE GENOMIC DNA]</scope>
    <source>
        <strain evidence="4">WasteWater1</strain>
    </source>
</reference>
<keyword evidence="5" id="KW-1185">Reference proteome</keyword>
<dbReference type="PROSITE" id="PS50157">
    <property type="entry name" value="ZINC_FINGER_C2H2_2"/>
    <property type="match status" value="1"/>
</dbReference>
<dbReference type="InterPro" id="IPR036388">
    <property type="entry name" value="WH-like_DNA-bd_sf"/>
</dbReference>
<accession>A0A8H6FL00</accession>
<feature type="region of interest" description="Disordered" evidence="2">
    <location>
        <begin position="177"/>
        <end position="203"/>
    </location>
</feature>
<feature type="region of interest" description="Disordered" evidence="2">
    <location>
        <begin position="607"/>
        <end position="644"/>
    </location>
</feature>
<dbReference type="GeneID" id="59333202"/>
<feature type="region of interest" description="Disordered" evidence="2">
    <location>
        <begin position="367"/>
        <end position="404"/>
    </location>
</feature>
<dbReference type="InterPro" id="IPR007526">
    <property type="entry name" value="SWIRM"/>
</dbReference>
<keyword evidence="1" id="KW-0479">Metal-binding</keyword>
<organism evidence="4 5">
    <name type="scientific">Letharia lupina</name>
    <dbReference type="NCBI Taxonomy" id="560253"/>
    <lineage>
        <taxon>Eukaryota</taxon>
        <taxon>Fungi</taxon>
        <taxon>Dikarya</taxon>
        <taxon>Ascomycota</taxon>
        <taxon>Pezizomycotina</taxon>
        <taxon>Lecanoromycetes</taxon>
        <taxon>OSLEUM clade</taxon>
        <taxon>Lecanoromycetidae</taxon>
        <taxon>Lecanorales</taxon>
        <taxon>Lecanorineae</taxon>
        <taxon>Parmeliaceae</taxon>
        <taxon>Letharia</taxon>
    </lineage>
</organism>
<feature type="region of interest" description="Disordered" evidence="2">
    <location>
        <begin position="731"/>
        <end position="765"/>
    </location>
</feature>
<dbReference type="InterPro" id="IPR013087">
    <property type="entry name" value="Znf_C2H2_type"/>
</dbReference>
<feature type="region of interest" description="Disordered" evidence="2">
    <location>
        <begin position="822"/>
        <end position="854"/>
    </location>
</feature>
<sequence>MSTPTPRSKIMPGQALDDSPLASDVLSRSLSSFGPPISTLSLNKGTKRKASSMEKVKPPQAASQSFLPIKLEPGSSHRFDYRGSHMKDIHHELCEIPTGHASSSSSDDTDDQVLELHEKEGTSTMGPSRTPRAAGARLNMSSGDIFALSKDESGIHTASGALINNYGGTNGLLRPLSVVDNSPPTRWQKASGRAKEPRRHSGKRLDDVAYDSIPDYAPPISTLPRGNPHSLRVEWRHKSFADLSNDPDRHMLHEAELKLATCLNLSCAKYLCTKRRIFQARFEVLQAGREFKKSDSQKACKINSNKAGKLCGAFEKVGWFDKKYFLEYLNKSNNPFTTGNNEDDDRGSLSSGLTEPDIWDVSESEFHFTSEEDEESTNDDTADSSVSFDGGHDETGEVKNLDSYRGNSLRKQHYGLSLVGGDGSQRRVLIDETIQTHDTSSGNQTVDEASMIEDRRERRGAVLEEAVFPRNPDGPSGDDNEEVPVLETRSMTQKIELALNSRSEDKSDGVSTIKAKSSQQKLSLKKLHQGAAPTNQFSARNPVDPIPHSLDEANAADIMLVKMKEKGRTWLEIEEAWEKKTGKAQSTRTLSSRYTRIVANIASSGLKPDEVRDSGRSITYPRLEPDDVSDNGSITQPNLSSPNHDQLLLATEAEIEETFQREKADIVAEMESNFESEKWNLVAEAMSRIGSAHHSAESIRAQHERLSMYAKRADPKDAENDDTFTDLPRRTTRAVSARKTETSSPLRHGVGRHDEASNATNLPHPQHPRLLLYQNCLDSKGQATTAIRGQVSAKRSRKCESCGRKYESQAGLIYHREHHPNCELTTPRSYKSKKRKLNSHSNPGHTQPRADGPFAILPAPRVSSPNLTPRQTPTALPHVDRIGNAPALEYADPGPSADGAERGRRKNKSQTHAEQSARARRLWAIRRVLGTDGRRGGPPKASTIANKAKMAISKTTPYGETSLTPTVTKQGGHSTEPLPTQTKTIRIGKEVCRDANQIQQSLEQIIPAASQTDSGPGHDKPSRMHGGNRHTCRKCGMNYAHKANHYRVIPKIGSEHTRRMAANNAAAEAHLGSAITDVAVESTSDILQGQMNFEISSREQSRELSLSREDRVLPGEVHG</sequence>
<feature type="compositionally biased region" description="Acidic residues" evidence="2">
    <location>
        <begin position="371"/>
        <end position="382"/>
    </location>
</feature>
<evidence type="ECO:0000313" key="4">
    <source>
        <dbReference type="EMBL" id="KAF6230453.1"/>
    </source>
</evidence>
<feature type="region of interest" description="Disordered" evidence="2">
    <location>
        <begin position="957"/>
        <end position="980"/>
    </location>
</feature>
<dbReference type="FunFam" id="1.10.10.10:FF:000087">
    <property type="entry name" value="Transcriptional adapter 2"/>
    <property type="match status" value="1"/>
</dbReference>